<dbReference type="Pfam" id="PF01425">
    <property type="entry name" value="Amidase"/>
    <property type="match status" value="1"/>
</dbReference>
<gene>
    <name evidence="3" type="ORF">WQQ_37060</name>
</gene>
<protein>
    <recommendedName>
        <fullName evidence="2">Amidase domain-containing protein</fullName>
    </recommendedName>
</protein>
<keyword evidence="1" id="KW-0732">Signal</keyword>
<keyword evidence="4" id="KW-1185">Reference proteome</keyword>
<name>I8HYI9_9GAMM</name>
<feature type="signal peptide" evidence="1">
    <location>
        <begin position="1"/>
        <end position="17"/>
    </location>
</feature>
<dbReference type="AlphaFoldDB" id="I8HYI9"/>
<feature type="domain" description="Amidase" evidence="2">
    <location>
        <begin position="176"/>
        <end position="467"/>
    </location>
</feature>
<evidence type="ECO:0000313" key="3">
    <source>
        <dbReference type="EMBL" id="EIT68511.1"/>
    </source>
</evidence>
<accession>I8HYI9</accession>
<dbReference type="InterPro" id="IPR036928">
    <property type="entry name" value="AS_sf"/>
</dbReference>
<dbReference type="STRING" id="1172194.WQQ_37060"/>
<organism evidence="3 4">
    <name type="scientific">Hydrocarboniphaga effusa AP103</name>
    <dbReference type="NCBI Taxonomy" id="1172194"/>
    <lineage>
        <taxon>Bacteria</taxon>
        <taxon>Pseudomonadati</taxon>
        <taxon>Pseudomonadota</taxon>
        <taxon>Gammaproteobacteria</taxon>
        <taxon>Nevskiales</taxon>
        <taxon>Nevskiaceae</taxon>
        <taxon>Hydrocarboniphaga</taxon>
    </lineage>
</organism>
<feature type="chain" id="PRO_5003713421" description="Amidase domain-containing protein" evidence="1">
    <location>
        <begin position="18"/>
        <end position="752"/>
    </location>
</feature>
<evidence type="ECO:0000259" key="2">
    <source>
        <dbReference type="Pfam" id="PF01425"/>
    </source>
</evidence>
<dbReference type="InterPro" id="IPR023631">
    <property type="entry name" value="Amidase_dom"/>
</dbReference>
<dbReference type="PANTHER" id="PTHR42678:SF34">
    <property type="entry name" value="OS04G0183300 PROTEIN"/>
    <property type="match status" value="1"/>
</dbReference>
<comment type="caution">
    <text evidence="3">The sequence shown here is derived from an EMBL/GenBank/DDBJ whole genome shotgun (WGS) entry which is preliminary data.</text>
</comment>
<dbReference type="SUPFAM" id="SSF75304">
    <property type="entry name" value="Amidase signature (AS) enzymes"/>
    <property type="match status" value="1"/>
</dbReference>
<proteinExistence type="predicted"/>
<reference evidence="3 4" key="1">
    <citation type="journal article" date="2012" name="J. Bacteriol.">
        <title>Genome Sequence of n-Alkane-Degrading Hydrocarboniphaga effusa Strain AP103T (ATCC BAA-332T).</title>
        <authorList>
            <person name="Chang H.K."/>
            <person name="Zylstra G.J."/>
            <person name="Chae J.C."/>
        </authorList>
    </citation>
    <scope>NUCLEOTIDE SEQUENCE [LARGE SCALE GENOMIC DNA]</scope>
    <source>
        <strain evidence="3 4">AP103</strain>
    </source>
</reference>
<dbReference type="Proteomes" id="UP000003704">
    <property type="component" value="Unassembled WGS sequence"/>
</dbReference>
<sequence>MLLVAMACAAVSGAAQAFKLEETSIEQIHAGIRAGETTCQQVVEAYLARAKAYNGVCTRLVTADGAAVDAALGTQRAGSPIKFPTETVGIRTLVPDFDRYKGKTPDYGHMEATLSDPSVKQQYGMVAGIAGARQINGLDTINLRGERSVSCKAECDAASGKLPAQCPKACEAFRKLPDAIETAAALDKQYGRNPDTQKMPLYCVPMSFKAVYDAKDMRSTGGGDVKYATDFAPRDGTMVSRLRDSGAIVYAHAVNSEYNGGSGDPGGDAKVEKPNFGTGGARETWGGATCNPYDTERETGGSSGGSGTSVAANLVVCSICETTGGSCRNPGTHNGVVNFVPTKGMISYGGAIGANPYQDRPGILCKSVKDAATVFDAFRDRKTGEYFDERDPYTALPPAFTSKASYVSAITPAGASKPLAGLRIGVVRELFVKIAPSDAAIIDGVDGQLKVLKDLGAELVETTDPQFKDDPTIPNVKFGFQEAMAEVIPFHMPEVLSWKGADGKPEFSVPGWDVTSRKYLVAAANHKAPWPANLNLRRIMGNPPEGPDSVTGYTFAFDMEKYLNARGDATVYDWATLNANARYFTDAKRASAKNWENKAIDPKTYDTTYTMKRRDAMRMAMIKLMRQNDIDVLVNPPLSTLPAKIGGANEPNRDLRSGFGYGARLGIPEVFVPAGFATSMIEPKYALSADGTRYDTVAGTKPTALANPLPYNIAFWAAPGEEALLLKVGSAYEAATHHRKPPKDFGPRAGEP</sequence>
<evidence type="ECO:0000313" key="4">
    <source>
        <dbReference type="Proteomes" id="UP000003704"/>
    </source>
</evidence>
<dbReference type="Gene3D" id="3.90.1300.10">
    <property type="entry name" value="Amidase signature (AS) domain"/>
    <property type="match status" value="2"/>
</dbReference>
<dbReference type="PANTHER" id="PTHR42678">
    <property type="entry name" value="AMIDASE"/>
    <property type="match status" value="1"/>
</dbReference>
<evidence type="ECO:0000256" key="1">
    <source>
        <dbReference type="SAM" id="SignalP"/>
    </source>
</evidence>
<dbReference type="EMBL" id="AKGD01000003">
    <property type="protein sequence ID" value="EIT68511.1"/>
    <property type="molecule type" value="Genomic_DNA"/>
</dbReference>